<proteinExistence type="predicted"/>
<gene>
    <name evidence="1" type="ORF">H9Q81_08050</name>
</gene>
<evidence type="ECO:0000313" key="2">
    <source>
        <dbReference type="Proteomes" id="UP000515913"/>
    </source>
</evidence>
<protein>
    <submittedName>
        <fullName evidence="1">Uncharacterized protein</fullName>
    </submittedName>
</protein>
<accession>A0A7G9GVR9</accession>
<reference evidence="1 2" key="1">
    <citation type="submission" date="2020-08" db="EMBL/GenBank/DDBJ databases">
        <authorList>
            <person name="Liu C."/>
            <person name="Sun Q."/>
        </authorList>
    </citation>
    <scope>NUCLEOTIDE SEQUENCE [LARGE SCALE GENOMIC DNA]</scope>
    <source>
        <strain evidence="1 2">NSJ-57</strain>
    </source>
</reference>
<evidence type="ECO:0000313" key="1">
    <source>
        <dbReference type="EMBL" id="QNM14901.1"/>
    </source>
</evidence>
<sequence>MKKIDIFPEFLLCEESTNMKKKVFPNALGVYNYRDFLITVYNNDGIRSVSIDNPTDRKIEDDELENIATHFIGLNYKIKTNYVIEEIRDDNN</sequence>
<dbReference type="RefSeq" id="WP_101474450.1">
    <property type="nucleotide sequence ID" value="NZ_CP060637.1"/>
</dbReference>
<name>A0A7G9GVR9_9FUSO</name>
<dbReference type="KEGG" id="fho:H9Q81_08050"/>
<dbReference type="EMBL" id="CP060637">
    <property type="protein sequence ID" value="QNM14901.1"/>
    <property type="molecule type" value="Genomic_DNA"/>
</dbReference>
<keyword evidence="2" id="KW-1185">Reference proteome</keyword>
<dbReference type="Proteomes" id="UP000515913">
    <property type="component" value="Chromosome"/>
</dbReference>
<dbReference type="AlphaFoldDB" id="A0A7G9GVR9"/>
<organism evidence="1 2">
    <name type="scientific">Fusobacterium hominis</name>
    <dbReference type="NCBI Taxonomy" id="2764326"/>
    <lineage>
        <taxon>Bacteria</taxon>
        <taxon>Fusobacteriati</taxon>
        <taxon>Fusobacteriota</taxon>
        <taxon>Fusobacteriia</taxon>
        <taxon>Fusobacteriales</taxon>
        <taxon>Fusobacteriaceae</taxon>
        <taxon>Fusobacterium</taxon>
    </lineage>
</organism>